<dbReference type="FunFam" id="3.40.1190.20:FF:000049">
    <property type="entry name" value="Phosphomethylpyrimidine kinase"/>
    <property type="match status" value="1"/>
</dbReference>
<dbReference type="Proteomes" id="UP000030697">
    <property type="component" value="Unassembled WGS sequence"/>
</dbReference>
<reference evidence="3 4" key="1">
    <citation type="submission" date="2013-02" db="EMBL/GenBank/DDBJ databases">
        <title>The Genome Sequence of Plasmodium falciparum UGT5.1.</title>
        <authorList>
            <consortium name="The Broad Institute Genome Sequencing Platform"/>
            <consortium name="The Broad Institute Genome Sequencing Center for Infectious Disease"/>
            <person name="Neafsey D."/>
            <person name="Cheeseman I."/>
            <person name="Volkman S."/>
            <person name="Adams J."/>
            <person name="Walker B."/>
            <person name="Young S.K."/>
            <person name="Zeng Q."/>
            <person name="Gargeya S."/>
            <person name="Fitzgerald M."/>
            <person name="Haas B."/>
            <person name="Abouelleil A."/>
            <person name="Alvarado L."/>
            <person name="Arachchi H.M."/>
            <person name="Berlin A.M."/>
            <person name="Chapman S.B."/>
            <person name="Dewar J."/>
            <person name="Goldberg J."/>
            <person name="Griggs A."/>
            <person name="Gujja S."/>
            <person name="Hansen M."/>
            <person name="Howarth C."/>
            <person name="Imamovic A."/>
            <person name="Larimer J."/>
            <person name="McCowan C."/>
            <person name="Murphy C."/>
            <person name="Neiman D."/>
            <person name="Pearson M."/>
            <person name="Priest M."/>
            <person name="Roberts A."/>
            <person name="Saif S."/>
            <person name="Shea T."/>
            <person name="Sisk P."/>
            <person name="Sykes S."/>
            <person name="Wortman J."/>
            <person name="Nusbaum C."/>
            <person name="Birren B."/>
        </authorList>
    </citation>
    <scope>NUCLEOTIDE SEQUENCE [LARGE SCALE GENOMIC DNA]</scope>
    <source>
        <strain evidence="3 4">UGT5.1</strain>
    </source>
</reference>
<dbReference type="EMBL" id="KE124454">
    <property type="protein sequence ID" value="EWC78132.1"/>
    <property type="molecule type" value="Genomic_DNA"/>
</dbReference>
<proteinExistence type="predicted"/>
<dbReference type="InterPro" id="IPR029056">
    <property type="entry name" value="Ribokinase-like"/>
</dbReference>
<dbReference type="GO" id="GO:0008902">
    <property type="term" value="F:hydroxymethylpyrimidine kinase activity"/>
    <property type="evidence" value="ECO:0007669"/>
    <property type="project" value="TreeGrafter"/>
</dbReference>
<dbReference type="InterPro" id="IPR015797">
    <property type="entry name" value="NUDIX_hydrolase-like_dom_sf"/>
</dbReference>
<evidence type="ECO:0000313" key="4">
    <source>
        <dbReference type="Proteomes" id="UP000030697"/>
    </source>
</evidence>
<dbReference type="PROSITE" id="PS51462">
    <property type="entry name" value="NUDIX"/>
    <property type="match status" value="1"/>
</dbReference>
<dbReference type="AlphaFoldDB" id="W7JGQ0"/>
<dbReference type="GO" id="GO:0008972">
    <property type="term" value="F:phosphomethylpyrimidine kinase activity"/>
    <property type="evidence" value="ECO:0007669"/>
    <property type="project" value="InterPro"/>
</dbReference>
<evidence type="ECO:0000256" key="1">
    <source>
        <dbReference type="ARBA" id="ARBA00022801"/>
    </source>
</evidence>
<dbReference type="Pfam" id="PF00293">
    <property type="entry name" value="NUDIX"/>
    <property type="match status" value="1"/>
</dbReference>
<dbReference type="InterPro" id="IPR000086">
    <property type="entry name" value="NUDIX_hydrolase_dom"/>
</dbReference>
<organism evidence="3 4">
    <name type="scientific">Plasmodium falciparum UGT5.1</name>
    <dbReference type="NCBI Taxonomy" id="1237627"/>
    <lineage>
        <taxon>Eukaryota</taxon>
        <taxon>Sar</taxon>
        <taxon>Alveolata</taxon>
        <taxon>Apicomplexa</taxon>
        <taxon>Aconoidasida</taxon>
        <taxon>Haemosporida</taxon>
        <taxon>Plasmodiidae</taxon>
        <taxon>Plasmodium</taxon>
        <taxon>Plasmodium (Laverania)</taxon>
    </lineage>
</organism>
<dbReference type="PANTHER" id="PTHR20858:SF17">
    <property type="entry name" value="HYDROXYMETHYLPYRIMIDINE_PHOSPHOMETHYLPYRIMIDINE KINASE THI20-RELATED"/>
    <property type="match status" value="1"/>
</dbReference>
<dbReference type="Gene3D" id="3.90.79.10">
    <property type="entry name" value="Nucleoside Triphosphate Pyrophosphohydrolase"/>
    <property type="match status" value="1"/>
</dbReference>
<dbReference type="Gene3D" id="3.40.1190.20">
    <property type="match status" value="1"/>
</dbReference>
<dbReference type="GO" id="GO:0005829">
    <property type="term" value="C:cytosol"/>
    <property type="evidence" value="ECO:0007669"/>
    <property type="project" value="TreeGrafter"/>
</dbReference>
<dbReference type="InterPro" id="IPR020084">
    <property type="entry name" value="NUDIX_hydrolase_CS"/>
</dbReference>
<name>W7JGQ0_PLAFA</name>
<keyword evidence="3" id="KW-0808">Transferase</keyword>
<dbReference type="GO" id="GO:0016787">
    <property type="term" value="F:hydrolase activity"/>
    <property type="evidence" value="ECO:0007669"/>
    <property type="project" value="UniProtKB-KW"/>
</dbReference>
<evidence type="ECO:0000313" key="3">
    <source>
        <dbReference type="EMBL" id="EWC78132.1"/>
    </source>
</evidence>
<gene>
    <name evidence="3" type="ORF">C923_01198</name>
</gene>
<dbReference type="GO" id="GO:0009228">
    <property type="term" value="P:thiamine biosynthetic process"/>
    <property type="evidence" value="ECO:0007669"/>
    <property type="project" value="InterPro"/>
</dbReference>
<keyword evidence="1" id="KW-0378">Hydrolase</keyword>
<dbReference type="CDD" id="cd01169">
    <property type="entry name" value="HMPP_kinase"/>
    <property type="match status" value="1"/>
</dbReference>
<dbReference type="InterPro" id="IPR013749">
    <property type="entry name" value="PM/HMP-P_kinase-1"/>
</dbReference>
<dbReference type="OrthoDB" id="10028886at2759"/>
<keyword evidence="3" id="KW-0418">Kinase</keyword>
<feature type="domain" description="Nudix hydrolase" evidence="2">
    <location>
        <begin position="4"/>
        <end position="153"/>
    </location>
</feature>
<dbReference type="PROSITE" id="PS00893">
    <property type="entry name" value="NUDIX_BOX"/>
    <property type="match status" value="1"/>
</dbReference>
<protein>
    <submittedName>
        <fullName evidence="3">Phosphomethylpyrimidine kinase</fullName>
    </submittedName>
</protein>
<dbReference type="InterPro" id="IPR004399">
    <property type="entry name" value="HMP/HMP-P_kinase_dom"/>
</dbReference>
<accession>W7JGQ0</accession>
<dbReference type="SUPFAM" id="SSF55811">
    <property type="entry name" value="Nudix"/>
    <property type="match status" value="1"/>
</dbReference>
<dbReference type="Pfam" id="PF08543">
    <property type="entry name" value="Phos_pyr_kin"/>
    <property type="match status" value="1"/>
</dbReference>
<dbReference type="SUPFAM" id="SSF53613">
    <property type="entry name" value="Ribokinase-like"/>
    <property type="match status" value="1"/>
</dbReference>
<sequence length="385" mass="43653">MKINIIKAFGILLCRLKKYNPVTTGDINKFEFLFLKASYADKHWTPPKGLHENNESGLETAVRETLEETGINKDKYKLLNYQKVKSGSDSCAGAGMQADLKTAMSLGCHCCTILVVLTAQNTKEVKSIIEVDEKFIVEQLDAIFTDITIEVVKLGVLYSKKIISLIHNYITNINKMREKKLLVVFDPVFVSSSGCMLVENLDYVKYALDLICPLSCIITPNFYECKVILEALNFNIDINNMRTSDLCKLVTEKLNINACLFKSCNIDINTEDENKLYAVDHLCIKNDNDYDTKIKQNISYDVYKLKSKRNPQKDIHGTGCTLSTAISCFLSKKYDIIQACIESKKYIYNCINYAYDLGSKSQGLNHLKAAQHLTDFRELQVIKVD</sequence>
<dbReference type="PANTHER" id="PTHR20858">
    <property type="entry name" value="PHOSPHOMETHYLPYRIMIDINE KINASE"/>
    <property type="match status" value="1"/>
</dbReference>
<evidence type="ECO:0000259" key="2">
    <source>
        <dbReference type="PROSITE" id="PS51462"/>
    </source>
</evidence>